<comment type="caution">
    <text evidence="16">The sequence shown here is derived from an EMBL/GenBank/DDBJ whole genome shotgun (WGS) entry which is preliminary data.</text>
</comment>
<feature type="region of interest" description="Disordered" evidence="12">
    <location>
        <begin position="359"/>
        <end position="408"/>
    </location>
</feature>
<evidence type="ECO:0000256" key="6">
    <source>
        <dbReference type="ARBA" id="ARBA00022777"/>
    </source>
</evidence>
<evidence type="ECO:0000256" key="3">
    <source>
        <dbReference type="ARBA" id="ARBA00022606"/>
    </source>
</evidence>
<dbReference type="SUPFAM" id="SSF55874">
    <property type="entry name" value="ATPase domain of HSP90 chaperone/DNA topoisomerase II/histidine kinase"/>
    <property type="match status" value="1"/>
</dbReference>
<evidence type="ECO:0000313" key="17">
    <source>
        <dbReference type="Proteomes" id="UP000750711"/>
    </source>
</evidence>
<keyword evidence="5" id="KW-0547">Nucleotide-binding</keyword>
<dbReference type="SUPFAM" id="SSF47384">
    <property type="entry name" value="Homodimeric domain of signal transducing histidine kinase"/>
    <property type="match status" value="1"/>
</dbReference>
<keyword evidence="17" id="KW-1185">Reference proteome</keyword>
<feature type="compositionally biased region" description="Low complexity" evidence="12">
    <location>
        <begin position="1099"/>
        <end position="1112"/>
    </location>
</feature>
<dbReference type="Gene3D" id="1.10.287.130">
    <property type="match status" value="1"/>
</dbReference>
<evidence type="ECO:0000256" key="12">
    <source>
        <dbReference type="SAM" id="MobiDB-lite"/>
    </source>
</evidence>
<dbReference type="Pfam" id="PF00512">
    <property type="entry name" value="HisKA"/>
    <property type="match status" value="1"/>
</dbReference>
<feature type="compositionally biased region" description="Low complexity" evidence="12">
    <location>
        <begin position="1074"/>
        <end position="1086"/>
    </location>
</feature>
<dbReference type="EMBL" id="JAGHQM010000030">
    <property type="protein sequence ID" value="KAH0566160.1"/>
    <property type="molecule type" value="Genomic_DNA"/>
</dbReference>
<keyword evidence="7" id="KW-0067">ATP-binding</keyword>
<dbReference type="Gene3D" id="3.30.450.40">
    <property type="match status" value="1"/>
</dbReference>
<accession>A0A9P8RTJ7</accession>
<dbReference type="GO" id="GO:0006355">
    <property type="term" value="P:regulation of DNA-templated transcription"/>
    <property type="evidence" value="ECO:0007669"/>
    <property type="project" value="InterPro"/>
</dbReference>
<dbReference type="InterPro" id="IPR029016">
    <property type="entry name" value="GAF-like_dom_sf"/>
</dbReference>
<dbReference type="CDD" id="cd17546">
    <property type="entry name" value="REC_hyHK_CKI1_RcsC-like"/>
    <property type="match status" value="1"/>
</dbReference>
<keyword evidence="4" id="KW-0808">Transferase</keyword>
<dbReference type="InterPro" id="IPR016132">
    <property type="entry name" value="Phyto_chromo_attachment"/>
</dbReference>
<evidence type="ECO:0000259" key="13">
    <source>
        <dbReference type="PROSITE" id="PS50046"/>
    </source>
</evidence>
<keyword evidence="9" id="KW-0902">Two-component regulatory system</keyword>
<dbReference type="InterPro" id="IPR005467">
    <property type="entry name" value="His_kinase_dom"/>
</dbReference>
<feature type="domain" description="Histidine kinase" evidence="14">
    <location>
        <begin position="802"/>
        <end position="1042"/>
    </location>
</feature>
<evidence type="ECO:0000256" key="7">
    <source>
        <dbReference type="ARBA" id="ARBA00022840"/>
    </source>
</evidence>
<feature type="compositionally biased region" description="Low complexity" evidence="12">
    <location>
        <begin position="110"/>
        <end position="119"/>
    </location>
</feature>
<dbReference type="PROSITE" id="PS50046">
    <property type="entry name" value="PHYTOCHROME_2"/>
    <property type="match status" value="1"/>
</dbReference>
<dbReference type="SUPFAM" id="SSF55785">
    <property type="entry name" value="PYP-like sensor domain (PAS domain)"/>
    <property type="match status" value="1"/>
</dbReference>
<feature type="modified residue" description="4-aspartylphosphate" evidence="11">
    <location>
        <position position="1166"/>
    </location>
</feature>
<keyword evidence="3" id="KW-0716">Sensory transduction</keyword>
<dbReference type="Proteomes" id="UP000750711">
    <property type="component" value="Unassembled WGS sequence"/>
</dbReference>
<evidence type="ECO:0000259" key="14">
    <source>
        <dbReference type="PROSITE" id="PS50109"/>
    </source>
</evidence>
<dbReference type="CDD" id="cd00082">
    <property type="entry name" value="HisKA"/>
    <property type="match status" value="1"/>
</dbReference>
<evidence type="ECO:0000259" key="15">
    <source>
        <dbReference type="PROSITE" id="PS50110"/>
    </source>
</evidence>
<feature type="compositionally biased region" description="Polar residues" evidence="12">
    <location>
        <begin position="16"/>
        <end position="40"/>
    </location>
</feature>
<dbReference type="Pfam" id="PF02518">
    <property type="entry name" value="HATPase_c"/>
    <property type="match status" value="1"/>
</dbReference>
<keyword evidence="10" id="KW-0675">Receptor</keyword>
<keyword evidence="6" id="KW-0418">Kinase</keyword>
<evidence type="ECO:0000256" key="2">
    <source>
        <dbReference type="ARBA" id="ARBA00022553"/>
    </source>
</evidence>
<dbReference type="InterPro" id="IPR004358">
    <property type="entry name" value="Sig_transdc_His_kin-like_C"/>
</dbReference>
<dbReference type="GO" id="GO:0009584">
    <property type="term" value="P:detection of visible light"/>
    <property type="evidence" value="ECO:0007669"/>
    <property type="project" value="InterPro"/>
</dbReference>
<dbReference type="Pfam" id="PF00360">
    <property type="entry name" value="PHY"/>
    <property type="match status" value="1"/>
</dbReference>
<name>A0A9P8RTJ7_9PEZI</name>
<dbReference type="InterPro" id="IPR036097">
    <property type="entry name" value="HisK_dim/P_sf"/>
</dbReference>
<dbReference type="GO" id="GO:0000155">
    <property type="term" value="F:phosphorelay sensor kinase activity"/>
    <property type="evidence" value="ECO:0007669"/>
    <property type="project" value="InterPro"/>
</dbReference>
<protein>
    <recommendedName>
        <fullName evidence="18">Phytochrome</fullName>
    </recommendedName>
</protein>
<dbReference type="InterPro" id="IPR036890">
    <property type="entry name" value="HATPase_C_sf"/>
</dbReference>
<feature type="domain" description="Phytochrome chromophore attachment site" evidence="13">
    <location>
        <begin position="429"/>
        <end position="591"/>
    </location>
</feature>
<dbReference type="Gene3D" id="3.30.450.270">
    <property type="match status" value="1"/>
</dbReference>
<dbReference type="InterPro" id="IPR003018">
    <property type="entry name" value="GAF"/>
</dbReference>
<dbReference type="InterPro" id="IPR013515">
    <property type="entry name" value="Phytochrome_cen-reg"/>
</dbReference>
<dbReference type="Pfam" id="PF00072">
    <property type="entry name" value="Response_reg"/>
    <property type="match status" value="1"/>
</dbReference>
<dbReference type="SMART" id="SM00388">
    <property type="entry name" value="HisKA"/>
    <property type="match status" value="1"/>
</dbReference>
<dbReference type="InterPro" id="IPR003594">
    <property type="entry name" value="HATPase_dom"/>
</dbReference>
<gene>
    <name evidence="16" type="ORF">GP486_000442</name>
</gene>
<evidence type="ECO:0008006" key="18">
    <source>
        <dbReference type="Google" id="ProtNLM"/>
    </source>
</evidence>
<dbReference type="PANTHER" id="PTHR43065">
    <property type="entry name" value="SENSOR HISTIDINE KINASE"/>
    <property type="match status" value="1"/>
</dbReference>
<evidence type="ECO:0000256" key="1">
    <source>
        <dbReference type="ARBA" id="ARBA00022543"/>
    </source>
</evidence>
<dbReference type="GO" id="GO:0009881">
    <property type="term" value="F:photoreceptor activity"/>
    <property type="evidence" value="ECO:0007669"/>
    <property type="project" value="UniProtKB-KW"/>
</dbReference>
<dbReference type="SMART" id="SM00448">
    <property type="entry name" value="REC"/>
    <property type="match status" value="1"/>
</dbReference>
<dbReference type="SUPFAM" id="SSF52172">
    <property type="entry name" value="CheY-like"/>
    <property type="match status" value="1"/>
</dbReference>
<evidence type="ECO:0000256" key="5">
    <source>
        <dbReference type="ARBA" id="ARBA00022741"/>
    </source>
</evidence>
<proteinExistence type="predicted"/>
<evidence type="ECO:0000256" key="4">
    <source>
        <dbReference type="ARBA" id="ARBA00022679"/>
    </source>
</evidence>
<dbReference type="InterPro" id="IPR011006">
    <property type="entry name" value="CheY-like_superfamily"/>
</dbReference>
<dbReference type="Gene3D" id="3.30.565.10">
    <property type="entry name" value="Histidine kinase-like ATPase, C-terminal domain"/>
    <property type="match status" value="1"/>
</dbReference>
<dbReference type="PROSITE" id="PS50110">
    <property type="entry name" value="RESPONSE_REGULATORY"/>
    <property type="match status" value="1"/>
</dbReference>
<dbReference type="InterPro" id="IPR035965">
    <property type="entry name" value="PAS-like_dom_sf"/>
</dbReference>
<dbReference type="Gene3D" id="3.30.450.20">
    <property type="entry name" value="PAS domain"/>
    <property type="match status" value="1"/>
</dbReference>
<reference evidence="16" key="1">
    <citation type="submission" date="2021-03" db="EMBL/GenBank/DDBJ databases">
        <title>Comparative genomics and phylogenomic investigation of the class Geoglossomycetes provide insights into ecological specialization and systematics.</title>
        <authorList>
            <person name="Melie T."/>
            <person name="Pirro S."/>
            <person name="Miller A.N."/>
            <person name="Quandt A."/>
        </authorList>
    </citation>
    <scope>NUCLEOTIDE SEQUENCE</scope>
    <source>
        <strain evidence="16">CAQ_001_2017</strain>
    </source>
</reference>
<dbReference type="Pfam" id="PF01590">
    <property type="entry name" value="GAF"/>
    <property type="match status" value="1"/>
</dbReference>
<dbReference type="PROSITE" id="PS50109">
    <property type="entry name" value="HIS_KIN"/>
    <property type="match status" value="1"/>
</dbReference>
<dbReference type="Gene3D" id="3.40.50.2300">
    <property type="match status" value="1"/>
</dbReference>
<evidence type="ECO:0000256" key="8">
    <source>
        <dbReference type="ARBA" id="ARBA00022991"/>
    </source>
</evidence>
<dbReference type="InterPro" id="IPR003661">
    <property type="entry name" value="HisK_dim/P_dom"/>
</dbReference>
<feature type="region of interest" description="Disordered" evidence="12">
    <location>
        <begin position="1"/>
        <end position="179"/>
    </location>
</feature>
<dbReference type="InterPro" id="IPR013654">
    <property type="entry name" value="PAS_2"/>
</dbReference>
<dbReference type="PRINTS" id="PR00344">
    <property type="entry name" value="BCTRLSENSOR"/>
</dbReference>
<feature type="region of interest" description="Disordered" evidence="12">
    <location>
        <begin position="1072"/>
        <end position="1112"/>
    </location>
</feature>
<evidence type="ECO:0000256" key="9">
    <source>
        <dbReference type="ARBA" id="ARBA00023012"/>
    </source>
</evidence>
<dbReference type="InterPro" id="IPR043150">
    <property type="entry name" value="Phytochrome_PHY_sf"/>
</dbReference>
<dbReference type="InterPro" id="IPR001789">
    <property type="entry name" value="Sig_transdc_resp-reg_receiver"/>
</dbReference>
<feature type="compositionally biased region" description="Polar residues" evidence="12">
    <location>
        <begin position="75"/>
        <end position="85"/>
    </location>
</feature>
<dbReference type="GO" id="GO:0005524">
    <property type="term" value="F:ATP binding"/>
    <property type="evidence" value="ECO:0007669"/>
    <property type="project" value="UniProtKB-KW"/>
</dbReference>
<dbReference type="SMART" id="SM00387">
    <property type="entry name" value="HATPase_c"/>
    <property type="match status" value="1"/>
</dbReference>
<feature type="domain" description="Response regulatory" evidence="15">
    <location>
        <begin position="1115"/>
        <end position="1238"/>
    </location>
</feature>
<organism evidence="16 17">
    <name type="scientific">Trichoglossum hirsutum</name>
    <dbReference type="NCBI Taxonomy" id="265104"/>
    <lineage>
        <taxon>Eukaryota</taxon>
        <taxon>Fungi</taxon>
        <taxon>Dikarya</taxon>
        <taxon>Ascomycota</taxon>
        <taxon>Pezizomycotina</taxon>
        <taxon>Geoglossomycetes</taxon>
        <taxon>Geoglossales</taxon>
        <taxon>Geoglossaceae</taxon>
        <taxon>Trichoglossum</taxon>
    </lineage>
</organism>
<dbReference type="PANTHER" id="PTHR43065:SF10">
    <property type="entry name" value="PEROXIDE STRESS-ACTIVATED HISTIDINE KINASE MAK3"/>
    <property type="match status" value="1"/>
</dbReference>
<dbReference type="Pfam" id="PF08446">
    <property type="entry name" value="PAS_2"/>
    <property type="match status" value="1"/>
</dbReference>
<keyword evidence="2 11" id="KW-0597">Phosphoprotein</keyword>
<feature type="compositionally biased region" description="Basic and acidic residues" evidence="12">
    <location>
        <begin position="145"/>
        <end position="161"/>
    </location>
</feature>
<sequence>MSSPSRRPVDPRGTIRHQTSCQGRYPSGSPQGRSATQQQLSRRRFSLSEFDSSQSEADSEEKVYPIRSIVALSPLTRSYSTSSIASRRDAGLTAPATVKSPVPGQRGSRRASIASSRSRFPGSAVSPAGRRGSDSTGSLRISGKRKWDTYREPEVQRDLVRQRQPLPEGSRKEPRTPTRLGLRTSDFRAVAAGRQGDDEGGFITARFTHLATEGGHSVITGRGGSALTRCEDEPIRIPGAVQGFGLLVAVRMEEGHSLVVRTVSENSEMLIGYKVNDLFSLPSFCNIMSVEQAEIFLSHIDFVQHEDYSPDTSGPHVFPISILAPRGGAVRMWCAIHTYEENGELIICEFERQDDQLFPLRSDDEEQPDIVDTLKSNPTREDIDESTIDTSKPLRAPPRRRGGPSGDATQMEVYDVMSQVHEMLSAAPNLEVFVKTLTSLTKHLTGFHRVMVYRFDESYNGTVVAELVDPRYSRDLYKGLRFPASDIPKQARELYKINKVRLLYDRELETARLVCRTMEDLEKPLNLTYSYLRAMSPIHIKYLTNMGVQASMSITITAFEDMWGLIACHAHGSKGMRVDFPMRRLCRVLGDVVSRNVERLLHVSRVNVQQLIKVSAAKTPSGCIIATSEDLLKLFDADFGLLSIRDATSVLGKLEQSQQSLAMLEYLRLRGTKTVFSTEDITKDFPDLQYAPGFTVIAGLLLIPLSITGRDFLVFFRRAELQTVKWGGNPYERDDNDKASLEPRKSFRIWTETISNRSRDWTSEQTECASMLSLVYGRFIDVWKAKEATAQRRQFKRLLLANASHRLRTPLNAIINYLEIAMEGSLDEGVREDLSRSYSASKFMICVINDLLDLTTTEGGPDLTTDEVFNLPATVRDAVDSFKDDFARKDLEHETIEHEDFPQLIRGDPWCVRQIVSNLMANAVQHTTTGSITTELWLIPPDDGCAGDGGGEQRVVEITIEDTGKGMSSEKVDALFRDLEQVDSDEGLAGVFSRGDSETTKATLGLDLAVVARIVSIMQGQLRLKSEEGKGSRFVVRLPFSLPKPGEITTAGGTVGVGSPTEVPLSWYPHLGDTESSVSTSRTSLSPHPRKVGGTLQSPPTTVSATPTTPTTRLSVLVAEDDPINAKVMKRRLEKMGHKVHVTLNGEECARWYKEGMDAWDVILMDIQMPIVDGIAATKLIRTHERQQPHPQPRIPILAVSASLQEQRREEYIADGLDGWILKPVDFRRLEVLMSGVKEGVCRAKEAYREGMWDEGGWFSRGADEGEGGE</sequence>
<evidence type="ECO:0000313" key="16">
    <source>
        <dbReference type="EMBL" id="KAH0566160.1"/>
    </source>
</evidence>
<dbReference type="SUPFAM" id="SSF55781">
    <property type="entry name" value="GAF domain-like"/>
    <property type="match status" value="2"/>
</dbReference>
<keyword evidence="1" id="KW-0600">Photoreceptor protein</keyword>
<dbReference type="AlphaFoldDB" id="A0A9P8RTJ7"/>
<evidence type="ECO:0000256" key="10">
    <source>
        <dbReference type="ARBA" id="ARBA00023170"/>
    </source>
</evidence>
<keyword evidence="8" id="KW-0157">Chromophore</keyword>
<evidence type="ECO:0000256" key="11">
    <source>
        <dbReference type="PROSITE-ProRule" id="PRU00169"/>
    </source>
</evidence>